<dbReference type="InterPro" id="IPR026316">
    <property type="entry name" value="NSL2"/>
</dbReference>
<evidence type="ECO:0000256" key="10">
    <source>
        <dbReference type="ARBA" id="ARBA00032947"/>
    </source>
</evidence>
<protein>
    <recommendedName>
        <fullName evidence="3">KAT8 regulatory NSL complex subunit 2</fullName>
    </recommendedName>
    <alternativeName>
        <fullName evidence="11">NSL complex protein NSL2</fullName>
    </alternativeName>
    <alternativeName>
        <fullName evidence="10">Non-specific lethal 2 homolog</fullName>
    </alternativeName>
</protein>
<evidence type="ECO:0000256" key="11">
    <source>
        <dbReference type="ARBA" id="ARBA00033378"/>
    </source>
</evidence>
<keyword evidence="8" id="KW-0496">Mitochondrion</keyword>
<dbReference type="InterPro" id="IPR025927">
    <property type="entry name" value="Znf_KANL2-like"/>
</dbReference>
<reference evidence="15" key="1">
    <citation type="journal article" date="2018" name="Biosci. Biotechnol. Biochem.">
        <title>Polysaccharide hydrolase of the hadal zone amphipods Hirondellea gigas.</title>
        <authorList>
            <person name="Kobayashi H."/>
            <person name="Nagahama T."/>
            <person name="Arai W."/>
            <person name="Sasagawa Y."/>
            <person name="Umeda M."/>
            <person name="Hayashi T."/>
            <person name="Nikaido I."/>
            <person name="Watanabe H."/>
            <person name="Oguri K."/>
            <person name="Kitazato H."/>
            <person name="Fujioka K."/>
            <person name="Kido Y."/>
            <person name="Takami H."/>
        </authorList>
    </citation>
    <scope>NUCLEOTIDE SEQUENCE</scope>
    <source>
        <tissue evidence="15">Whole body</tissue>
    </source>
</reference>
<dbReference type="PANTHER" id="PTHR13453:SF1">
    <property type="entry name" value="KAT8 REGULATORY NSL COMPLEX SUBUNIT 2"/>
    <property type="match status" value="1"/>
</dbReference>
<organism evidence="15">
    <name type="scientific">Hirondellea gigas</name>
    <dbReference type="NCBI Taxonomy" id="1518452"/>
    <lineage>
        <taxon>Eukaryota</taxon>
        <taxon>Metazoa</taxon>
        <taxon>Ecdysozoa</taxon>
        <taxon>Arthropoda</taxon>
        <taxon>Crustacea</taxon>
        <taxon>Multicrustacea</taxon>
        <taxon>Malacostraca</taxon>
        <taxon>Eumalacostraca</taxon>
        <taxon>Peracarida</taxon>
        <taxon>Amphipoda</taxon>
        <taxon>Amphilochidea</taxon>
        <taxon>Lysianassida</taxon>
        <taxon>Lysianassidira</taxon>
        <taxon>Lysianassoidea</taxon>
        <taxon>Lysianassidae</taxon>
        <taxon>Hirondellea</taxon>
    </lineage>
</organism>
<dbReference type="GO" id="GO:0005634">
    <property type="term" value="C:nucleus"/>
    <property type="evidence" value="ECO:0007669"/>
    <property type="project" value="UniProtKB-SubCell"/>
</dbReference>
<sequence length="394" mass="42213">MSLNLANTEASCIKRPAVENAESLLELLSHHCAKNAVQSGPLGVPDAQKVAWRNIPDGAGNPSDDEDDDLQMMQCNSGGGVLLGGDSDVESGGDSDLESLQSAGVWTDVETVKMHLAHLSKLKSAYQREFDSLRHLMRESRRQYLRDVAGEKQTMASIHSQAKSSVSERKAYEELKALLRYQKHNGKQALMRHSLLEKRNATNIAESSSLKDRPMKQSKFCCVYSQGSWKCGERAVPMARHCVKHILEDPQQMLYRACGSDVGGGDPCHIPIIPLPHKDTCIYHTPLPQHLVQQSASETDNNKQEVEAINTKDPPVIQLTDSATILVLPVSAATSIDIAAKFVTTADNPIPSSSTASVITDATAAATSSNAAADSVGVAASSIAAATASAAAFT</sequence>
<evidence type="ECO:0000256" key="7">
    <source>
        <dbReference type="ARBA" id="ARBA00022853"/>
    </source>
</evidence>
<evidence type="ECO:0000256" key="6">
    <source>
        <dbReference type="ARBA" id="ARBA00022843"/>
    </source>
</evidence>
<dbReference type="EMBL" id="IACF01001555">
    <property type="protein sequence ID" value="LAB67248.1"/>
    <property type="molecule type" value="mRNA"/>
</dbReference>
<keyword evidence="4" id="KW-1017">Isopeptide bond</keyword>
<evidence type="ECO:0000256" key="13">
    <source>
        <dbReference type="ARBA" id="ARBA00093543"/>
    </source>
</evidence>
<keyword evidence="7" id="KW-0156">Chromatin regulator</keyword>
<keyword evidence="5" id="KW-0597">Phosphoprotein</keyword>
<comment type="function">
    <text evidence="12">Non-catalytic component of the NSL histone acetyltransferase complex, a multiprotein complex that mediates histone H4 acetylation at 'Lys-5'- and 'Lys-8' (H4K5ac and H4K8ac) at transcription start sites and promotes transcription initiation. Required for NSL complex stability and for transcription of intraciliary transport genes in both ciliated and non-ciliated cells by regulating histone H4 acetylation at 'Lys-5'- and 'Lys-12' (H4K5ac and H4K12ac). This is necessary for cilium assembly in ciliated cells and for organization of the microtubule cytoskeleton in non-ciliated cells. Required within the NSL complex to maintain nuclear architecture stability by promoting KAT8-mediated acetylation of lamin LMNA.</text>
</comment>
<evidence type="ECO:0000313" key="15">
    <source>
        <dbReference type="EMBL" id="LAB67248.1"/>
    </source>
</evidence>
<keyword evidence="6" id="KW-0832">Ubl conjugation</keyword>
<keyword evidence="9" id="KW-0539">Nucleus</keyword>
<dbReference type="GO" id="GO:0006325">
    <property type="term" value="P:chromatin organization"/>
    <property type="evidence" value="ECO:0007669"/>
    <property type="project" value="UniProtKB-KW"/>
</dbReference>
<name>A0A2P2HZP1_9CRUS</name>
<dbReference type="AlphaFoldDB" id="A0A2P2HZP1"/>
<evidence type="ECO:0000256" key="12">
    <source>
        <dbReference type="ARBA" id="ARBA00093359"/>
    </source>
</evidence>
<feature type="domain" description="KANL2-like probable zinc-finger" evidence="14">
    <location>
        <begin position="228"/>
        <end position="285"/>
    </location>
</feature>
<dbReference type="Pfam" id="PF13891">
    <property type="entry name" value="zf-C3HC3H_KANSL2"/>
    <property type="match status" value="1"/>
</dbReference>
<comment type="subcellular location">
    <subcellularLocation>
        <location evidence="2">Mitochondrion</location>
    </subcellularLocation>
    <subcellularLocation>
        <location evidence="1">Nucleus</location>
    </subcellularLocation>
</comment>
<comment type="subunit">
    <text evidence="13">Component of the NSL complex at least composed of KAT8/MOF, KANSL1, KANSL2, KANSL3, MCRS1, PHF20, OGT1/OGT, WDR5 and HCFC1.</text>
</comment>
<evidence type="ECO:0000256" key="4">
    <source>
        <dbReference type="ARBA" id="ARBA00022499"/>
    </source>
</evidence>
<evidence type="ECO:0000259" key="14">
    <source>
        <dbReference type="Pfam" id="PF13891"/>
    </source>
</evidence>
<dbReference type="GO" id="GO:0005739">
    <property type="term" value="C:mitochondrion"/>
    <property type="evidence" value="ECO:0007669"/>
    <property type="project" value="UniProtKB-SubCell"/>
</dbReference>
<evidence type="ECO:0000256" key="3">
    <source>
        <dbReference type="ARBA" id="ARBA00015508"/>
    </source>
</evidence>
<evidence type="ECO:0000256" key="9">
    <source>
        <dbReference type="ARBA" id="ARBA00023242"/>
    </source>
</evidence>
<evidence type="ECO:0000256" key="1">
    <source>
        <dbReference type="ARBA" id="ARBA00004123"/>
    </source>
</evidence>
<evidence type="ECO:0000256" key="2">
    <source>
        <dbReference type="ARBA" id="ARBA00004173"/>
    </source>
</evidence>
<accession>A0A2P2HZP1</accession>
<dbReference type="GO" id="GO:0044545">
    <property type="term" value="C:NSL complex"/>
    <property type="evidence" value="ECO:0007669"/>
    <property type="project" value="TreeGrafter"/>
</dbReference>
<evidence type="ECO:0000256" key="8">
    <source>
        <dbReference type="ARBA" id="ARBA00023128"/>
    </source>
</evidence>
<proteinExistence type="evidence at transcript level"/>
<dbReference type="PANTHER" id="PTHR13453">
    <property type="entry name" value="KAT8 REGULATORY NSL COMPLEX SUBUNIT 2"/>
    <property type="match status" value="1"/>
</dbReference>
<evidence type="ECO:0000256" key="5">
    <source>
        <dbReference type="ARBA" id="ARBA00022553"/>
    </source>
</evidence>